<keyword evidence="7" id="KW-0732">Signal</keyword>
<dbReference type="Gene3D" id="3.20.20.80">
    <property type="entry name" value="Glycosidases"/>
    <property type="match status" value="2"/>
</dbReference>
<comment type="similarity">
    <text evidence="6">Belongs to the glycosyl hydrolase 18 family.</text>
</comment>
<keyword evidence="10" id="KW-1185">Reference proteome</keyword>
<keyword evidence="4 5" id="KW-0326">Glycosidase</keyword>
<dbReference type="GO" id="GO:0008843">
    <property type="term" value="F:endochitinase activity"/>
    <property type="evidence" value="ECO:0007669"/>
    <property type="project" value="UniProtKB-EC"/>
</dbReference>
<dbReference type="PANTHER" id="PTHR11177">
    <property type="entry name" value="CHITINASE"/>
    <property type="match status" value="1"/>
</dbReference>
<accession>A0A5C5YT81</accession>
<dbReference type="EMBL" id="SJPO01000002">
    <property type="protein sequence ID" value="TWT78189.1"/>
    <property type="molecule type" value="Genomic_DNA"/>
</dbReference>
<dbReference type="InterPro" id="IPR001223">
    <property type="entry name" value="Glyco_hydro18_cat"/>
</dbReference>
<dbReference type="SUPFAM" id="SSF51445">
    <property type="entry name" value="(Trans)glycosidases"/>
    <property type="match status" value="1"/>
</dbReference>
<gene>
    <name evidence="9" type="primary">chiA1</name>
    <name evidence="9" type="ORF">Pla123a_09790</name>
</gene>
<evidence type="ECO:0000256" key="4">
    <source>
        <dbReference type="ARBA" id="ARBA00023295"/>
    </source>
</evidence>
<dbReference type="SMART" id="SM00636">
    <property type="entry name" value="Glyco_18"/>
    <property type="match status" value="1"/>
</dbReference>
<evidence type="ECO:0000256" key="1">
    <source>
        <dbReference type="ARBA" id="ARBA00000822"/>
    </source>
</evidence>
<name>A0A5C5YT81_9BACT</name>
<dbReference type="PANTHER" id="PTHR11177:SF317">
    <property type="entry name" value="CHITINASE 12-RELATED"/>
    <property type="match status" value="1"/>
</dbReference>
<evidence type="ECO:0000313" key="9">
    <source>
        <dbReference type="EMBL" id="TWT78189.1"/>
    </source>
</evidence>
<evidence type="ECO:0000256" key="5">
    <source>
        <dbReference type="RuleBase" id="RU000489"/>
    </source>
</evidence>
<evidence type="ECO:0000256" key="7">
    <source>
        <dbReference type="SAM" id="SignalP"/>
    </source>
</evidence>
<dbReference type="OrthoDB" id="9812811at2"/>
<comment type="caution">
    <text evidence="9">The sequence shown here is derived from an EMBL/GenBank/DDBJ whole genome shotgun (WGS) entry which is preliminary data.</text>
</comment>
<evidence type="ECO:0000313" key="10">
    <source>
        <dbReference type="Proteomes" id="UP000318478"/>
    </source>
</evidence>
<feature type="chain" id="PRO_5022853178" description="chitinase" evidence="7">
    <location>
        <begin position="25"/>
        <end position="373"/>
    </location>
</feature>
<evidence type="ECO:0000256" key="2">
    <source>
        <dbReference type="ARBA" id="ARBA00012729"/>
    </source>
</evidence>
<evidence type="ECO:0000256" key="6">
    <source>
        <dbReference type="RuleBase" id="RU004453"/>
    </source>
</evidence>
<dbReference type="PROSITE" id="PS51910">
    <property type="entry name" value="GH18_2"/>
    <property type="match status" value="1"/>
</dbReference>
<dbReference type="Proteomes" id="UP000318478">
    <property type="component" value="Unassembled WGS sequence"/>
</dbReference>
<dbReference type="GO" id="GO:0005975">
    <property type="term" value="P:carbohydrate metabolic process"/>
    <property type="evidence" value="ECO:0007669"/>
    <property type="project" value="InterPro"/>
</dbReference>
<evidence type="ECO:0000259" key="8">
    <source>
        <dbReference type="PROSITE" id="PS51910"/>
    </source>
</evidence>
<dbReference type="InterPro" id="IPR011583">
    <property type="entry name" value="Chitinase_II/V-like_cat"/>
</dbReference>
<dbReference type="PROSITE" id="PS01095">
    <property type="entry name" value="GH18_1"/>
    <property type="match status" value="1"/>
</dbReference>
<feature type="signal peptide" evidence="7">
    <location>
        <begin position="1"/>
        <end position="24"/>
    </location>
</feature>
<comment type="catalytic activity">
    <reaction evidence="1">
        <text>Random endo-hydrolysis of N-acetyl-beta-D-glucosaminide (1-&gt;4)-beta-linkages in chitin and chitodextrins.</text>
        <dbReference type="EC" id="3.2.1.14"/>
    </reaction>
</comment>
<protein>
    <recommendedName>
        <fullName evidence="2">chitinase</fullName>
        <ecNumber evidence="2">3.2.1.14</ecNumber>
    </recommendedName>
</protein>
<dbReference type="InterPro" id="IPR001579">
    <property type="entry name" value="Glyco_hydro_18_chit_AS"/>
</dbReference>
<dbReference type="Pfam" id="PF00704">
    <property type="entry name" value="Glyco_hydro_18"/>
    <property type="match status" value="1"/>
</dbReference>
<organism evidence="9 10">
    <name type="scientific">Posidoniimonas polymericola</name>
    <dbReference type="NCBI Taxonomy" id="2528002"/>
    <lineage>
        <taxon>Bacteria</taxon>
        <taxon>Pseudomonadati</taxon>
        <taxon>Planctomycetota</taxon>
        <taxon>Planctomycetia</taxon>
        <taxon>Pirellulales</taxon>
        <taxon>Lacipirellulaceae</taxon>
        <taxon>Posidoniimonas</taxon>
    </lineage>
</organism>
<dbReference type="EC" id="3.2.1.14" evidence="2"/>
<reference evidence="9 10" key="1">
    <citation type="submission" date="2019-02" db="EMBL/GenBank/DDBJ databases">
        <title>Deep-cultivation of Planctomycetes and their phenomic and genomic characterization uncovers novel biology.</title>
        <authorList>
            <person name="Wiegand S."/>
            <person name="Jogler M."/>
            <person name="Boedeker C."/>
            <person name="Pinto D."/>
            <person name="Vollmers J."/>
            <person name="Rivas-Marin E."/>
            <person name="Kohn T."/>
            <person name="Peeters S.H."/>
            <person name="Heuer A."/>
            <person name="Rast P."/>
            <person name="Oberbeckmann S."/>
            <person name="Bunk B."/>
            <person name="Jeske O."/>
            <person name="Meyerdierks A."/>
            <person name="Storesund J.E."/>
            <person name="Kallscheuer N."/>
            <person name="Luecker S."/>
            <person name="Lage O.M."/>
            <person name="Pohl T."/>
            <person name="Merkel B.J."/>
            <person name="Hornburger P."/>
            <person name="Mueller R.-W."/>
            <person name="Bruemmer F."/>
            <person name="Labrenz M."/>
            <person name="Spormann A.M."/>
            <person name="Op Den Camp H."/>
            <person name="Overmann J."/>
            <person name="Amann R."/>
            <person name="Jetten M.S.M."/>
            <person name="Mascher T."/>
            <person name="Medema M.H."/>
            <person name="Devos D.P."/>
            <person name="Kaster A.-K."/>
            <person name="Ovreas L."/>
            <person name="Rohde M."/>
            <person name="Galperin M.Y."/>
            <person name="Jogler C."/>
        </authorList>
    </citation>
    <scope>NUCLEOTIDE SEQUENCE [LARGE SCALE GENOMIC DNA]</scope>
    <source>
        <strain evidence="9 10">Pla123a</strain>
    </source>
</reference>
<dbReference type="GO" id="GO:0008061">
    <property type="term" value="F:chitin binding"/>
    <property type="evidence" value="ECO:0007669"/>
    <property type="project" value="InterPro"/>
</dbReference>
<dbReference type="AlphaFoldDB" id="A0A5C5YT81"/>
<keyword evidence="3 5" id="KW-0378">Hydrolase</keyword>
<sequence length="373" mass="41406" precursor="true">MLSRQTLLLLSLGAALGCVSEAAAQRTSRVFLGYYAAISELPIEEIPWARLTHACHAFLAVDAEGQMVENPLVPSQTFTDAAHEHGVTPLLSLGGGKTAEGLTKLAESDDAIRAFAKKVVEAVVANNYDGVDIDWESPSDQRTMEGLVLLVKSLRSGLDQAAAKANRTKSYLLTAAVPPSNHLGKWFDVGAVASRLDWLNVMCYDMSGPWERTAGHHAPLFPSQKDPERGWRSVQAAMEYWRKERGVPKEKLLVGVPMYGRALPVSKVFEPLDPAKRKQHGALSFTRVRELVGQGWPAMWDYDAHAPWLRPKEQQDSPLLICYEDRNSVHDKAEWAAKEGYRGMFFWAIHQDKMPDGTHWLLRAANKAWPAGN</sequence>
<dbReference type="InterPro" id="IPR050314">
    <property type="entry name" value="Glycosyl_Hydrlase_18"/>
</dbReference>
<dbReference type="InterPro" id="IPR017853">
    <property type="entry name" value="GH"/>
</dbReference>
<evidence type="ECO:0000256" key="3">
    <source>
        <dbReference type="ARBA" id="ARBA00022801"/>
    </source>
</evidence>
<feature type="domain" description="GH18" evidence="8">
    <location>
        <begin position="29"/>
        <end position="372"/>
    </location>
</feature>
<proteinExistence type="inferred from homology"/>
<dbReference type="PROSITE" id="PS51257">
    <property type="entry name" value="PROKAR_LIPOPROTEIN"/>
    <property type="match status" value="1"/>
</dbReference>
<dbReference type="RefSeq" id="WP_146584451.1">
    <property type="nucleotide sequence ID" value="NZ_SJPO01000002.1"/>
</dbReference>